<keyword evidence="10" id="KW-1185">Reference proteome</keyword>
<comment type="similarity">
    <text evidence="6">Belongs to the glycosyl hydrolase 10 (cellulase F) family.</text>
</comment>
<dbReference type="EMBL" id="JACCJZ010000020">
    <property type="protein sequence ID" value="NYZ63745.1"/>
    <property type="molecule type" value="Genomic_DNA"/>
</dbReference>
<dbReference type="EC" id="3.2.1.8" evidence="6"/>
<comment type="caution">
    <text evidence="9">The sequence shown here is derived from an EMBL/GenBank/DDBJ whole genome shotgun (WGS) entry which is preliminary data.</text>
</comment>
<keyword evidence="3 6" id="KW-0326">Glycosidase</keyword>
<dbReference type="SUPFAM" id="SSF51445">
    <property type="entry name" value="(Trans)glycosidases"/>
    <property type="match status" value="1"/>
</dbReference>
<dbReference type="GO" id="GO:0045493">
    <property type="term" value="P:xylan catabolic process"/>
    <property type="evidence" value="ECO:0007669"/>
    <property type="project" value="UniProtKB-KW"/>
</dbReference>
<dbReference type="PANTHER" id="PTHR31490">
    <property type="entry name" value="GLYCOSYL HYDROLASE"/>
    <property type="match status" value="1"/>
</dbReference>
<proteinExistence type="inferred from homology"/>
<dbReference type="PROSITE" id="PS00591">
    <property type="entry name" value="GH10_1"/>
    <property type="match status" value="1"/>
</dbReference>
<dbReference type="InterPro" id="IPR017853">
    <property type="entry name" value="GH"/>
</dbReference>
<dbReference type="SMART" id="SM00633">
    <property type="entry name" value="Glyco_10"/>
    <property type="match status" value="1"/>
</dbReference>
<keyword evidence="2 6" id="KW-0119">Carbohydrate metabolism</keyword>
<sequence length="405" mass="44754">MTRRTCLAPALAVGLLCGLVFSAPATAASRSPGRDQTTTTAGESASTLKDAYRGAFLLGTAVNDDIVAGRDPRSEALVPRHFNALTAEDVMKAEVLHPQPGVWDFGPADAFVAYGERHGMYLIGHTLVWHNQTPAWFFEADDGTPAGPEVMAERLRSYIEVVAGRYAGRVDAWDVVNEIIGEDGDYRDTVWTRAFGGDGDAVVRLAFEAASQHAPDTALYYNDFNAWRPEKRAGIVRMVRMLQDAGIRIDGIGMQGHWGLNYPSLDDIEASIDAYAALGVKVMITELDVDVLPLTREGQIIGTGMLHPQFQLPEFKRYLDSYRDGLPADVQQQLADRYAELFRLFHRKRDVIDRVSVWGVEDGMSWKNDYPIPNRTNYTLLFDRERQPKPALGAVLAVPAEAGAR</sequence>
<gene>
    <name evidence="9" type="ORF">H0E82_13390</name>
</gene>
<feature type="active site" description="Nucleophile" evidence="5">
    <location>
        <position position="286"/>
    </location>
</feature>
<accession>A0A7Z0QVD0</accession>
<evidence type="ECO:0000259" key="8">
    <source>
        <dbReference type="PROSITE" id="PS51760"/>
    </source>
</evidence>
<evidence type="ECO:0000256" key="5">
    <source>
        <dbReference type="PROSITE-ProRule" id="PRU10061"/>
    </source>
</evidence>
<dbReference type="Gene3D" id="3.20.20.80">
    <property type="entry name" value="Glycosidases"/>
    <property type="match status" value="1"/>
</dbReference>
<evidence type="ECO:0000313" key="10">
    <source>
        <dbReference type="Proteomes" id="UP000589896"/>
    </source>
</evidence>
<comment type="catalytic activity">
    <reaction evidence="6">
        <text>Endohydrolysis of (1-&gt;4)-beta-D-xylosidic linkages in xylans.</text>
        <dbReference type="EC" id="3.2.1.8"/>
    </reaction>
</comment>
<keyword evidence="4 6" id="KW-0624">Polysaccharide degradation</keyword>
<protein>
    <recommendedName>
        <fullName evidence="6">Beta-xylanase</fullName>
        <ecNumber evidence="6">3.2.1.8</ecNumber>
    </recommendedName>
</protein>
<evidence type="ECO:0000256" key="2">
    <source>
        <dbReference type="ARBA" id="ARBA00023277"/>
    </source>
</evidence>
<dbReference type="Proteomes" id="UP000589896">
    <property type="component" value="Unassembled WGS sequence"/>
</dbReference>
<organism evidence="9 10">
    <name type="scientific">Luteimonas deserti</name>
    <dbReference type="NCBI Taxonomy" id="2752306"/>
    <lineage>
        <taxon>Bacteria</taxon>
        <taxon>Pseudomonadati</taxon>
        <taxon>Pseudomonadota</taxon>
        <taxon>Gammaproteobacteria</taxon>
        <taxon>Lysobacterales</taxon>
        <taxon>Lysobacteraceae</taxon>
        <taxon>Luteimonas</taxon>
    </lineage>
</organism>
<keyword evidence="7" id="KW-0732">Signal</keyword>
<reference evidence="9 10" key="1">
    <citation type="submission" date="2020-07" db="EMBL/GenBank/DDBJ databases">
        <title>isolation of Luteimonas sp. SJ-16.</title>
        <authorList>
            <person name="Huang X.-X."/>
            <person name="Xu L."/>
            <person name="Sun J.-Q."/>
        </authorList>
    </citation>
    <scope>NUCLEOTIDE SEQUENCE [LARGE SCALE GENOMIC DNA]</scope>
    <source>
        <strain evidence="9 10">SJ-16</strain>
    </source>
</reference>
<evidence type="ECO:0000256" key="1">
    <source>
        <dbReference type="ARBA" id="ARBA00022801"/>
    </source>
</evidence>
<dbReference type="Pfam" id="PF00331">
    <property type="entry name" value="Glyco_hydro_10"/>
    <property type="match status" value="1"/>
</dbReference>
<dbReference type="PRINTS" id="PR00134">
    <property type="entry name" value="GLHYDRLASE10"/>
</dbReference>
<name>A0A7Z0QVD0_9GAMM</name>
<dbReference type="AlphaFoldDB" id="A0A7Z0QVD0"/>
<dbReference type="GO" id="GO:0031176">
    <property type="term" value="F:endo-1,4-beta-xylanase activity"/>
    <property type="evidence" value="ECO:0007669"/>
    <property type="project" value="UniProtKB-EC"/>
</dbReference>
<evidence type="ECO:0000256" key="4">
    <source>
        <dbReference type="ARBA" id="ARBA00023326"/>
    </source>
</evidence>
<evidence type="ECO:0000256" key="6">
    <source>
        <dbReference type="RuleBase" id="RU361174"/>
    </source>
</evidence>
<keyword evidence="9" id="KW-0858">Xylan degradation</keyword>
<dbReference type="PROSITE" id="PS51760">
    <property type="entry name" value="GH10_2"/>
    <property type="match status" value="1"/>
</dbReference>
<dbReference type="InterPro" id="IPR001000">
    <property type="entry name" value="GH10_dom"/>
</dbReference>
<evidence type="ECO:0000256" key="3">
    <source>
        <dbReference type="ARBA" id="ARBA00023295"/>
    </source>
</evidence>
<evidence type="ECO:0000256" key="7">
    <source>
        <dbReference type="SAM" id="SignalP"/>
    </source>
</evidence>
<evidence type="ECO:0000313" key="9">
    <source>
        <dbReference type="EMBL" id="NYZ63745.1"/>
    </source>
</evidence>
<keyword evidence="1 6" id="KW-0378">Hydrolase</keyword>
<feature type="chain" id="PRO_5030848993" description="Beta-xylanase" evidence="7">
    <location>
        <begin position="28"/>
        <end position="405"/>
    </location>
</feature>
<dbReference type="InterPro" id="IPR044846">
    <property type="entry name" value="GH10"/>
</dbReference>
<dbReference type="RefSeq" id="WP_180545952.1">
    <property type="nucleotide sequence ID" value="NZ_JACCJZ010000020.1"/>
</dbReference>
<feature type="domain" description="GH10" evidence="8">
    <location>
        <begin position="42"/>
        <end position="398"/>
    </location>
</feature>
<dbReference type="InterPro" id="IPR031158">
    <property type="entry name" value="GH10_AS"/>
</dbReference>
<feature type="signal peptide" evidence="7">
    <location>
        <begin position="1"/>
        <end position="27"/>
    </location>
</feature>
<dbReference type="PANTHER" id="PTHR31490:SF90">
    <property type="entry name" value="ENDO-1,4-BETA-XYLANASE A"/>
    <property type="match status" value="1"/>
</dbReference>